<keyword evidence="3" id="KW-0949">S-adenosyl-L-methionine</keyword>
<dbReference type="PANTHER" id="PTHR10509">
    <property type="entry name" value="O-METHYLTRANSFERASE-RELATED"/>
    <property type="match status" value="1"/>
</dbReference>
<keyword evidence="4" id="KW-0347">Helicase</keyword>
<dbReference type="EMBL" id="BAABKP010000001">
    <property type="protein sequence ID" value="GAA4790984.1"/>
    <property type="molecule type" value="Genomic_DNA"/>
</dbReference>
<dbReference type="GO" id="GO:0004386">
    <property type="term" value="F:helicase activity"/>
    <property type="evidence" value="ECO:0007669"/>
    <property type="project" value="UniProtKB-KW"/>
</dbReference>
<evidence type="ECO:0000256" key="1">
    <source>
        <dbReference type="ARBA" id="ARBA00022603"/>
    </source>
</evidence>
<evidence type="ECO:0000313" key="4">
    <source>
        <dbReference type="EMBL" id="GAA4790984.1"/>
    </source>
</evidence>
<comment type="caution">
    <text evidence="4">The sequence shown here is derived from an EMBL/GenBank/DDBJ whole genome shotgun (WGS) entry which is preliminary data.</text>
</comment>
<dbReference type="GO" id="GO:0032259">
    <property type="term" value="P:methylation"/>
    <property type="evidence" value="ECO:0007669"/>
    <property type="project" value="UniProtKB-KW"/>
</dbReference>
<dbReference type="InterPro" id="IPR029063">
    <property type="entry name" value="SAM-dependent_MTases_sf"/>
</dbReference>
<keyword evidence="4" id="KW-0378">Hydrolase</keyword>
<keyword evidence="4" id="KW-0547">Nucleotide-binding</keyword>
<evidence type="ECO:0000313" key="5">
    <source>
        <dbReference type="Proteomes" id="UP001500187"/>
    </source>
</evidence>
<gene>
    <name evidence="4" type="ORF">GCM10023352_06300</name>
</gene>
<keyword evidence="1 4" id="KW-0489">Methyltransferase</keyword>
<keyword evidence="4" id="KW-0067">ATP-binding</keyword>
<dbReference type="RefSeq" id="WP_345444648.1">
    <property type="nucleotide sequence ID" value="NZ_BAABKP010000001.1"/>
</dbReference>
<evidence type="ECO:0000256" key="2">
    <source>
        <dbReference type="ARBA" id="ARBA00022679"/>
    </source>
</evidence>
<dbReference type="PANTHER" id="PTHR10509:SF85">
    <property type="entry name" value="O-METHYLTRANSFERASE RV1220C-RELATED"/>
    <property type="match status" value="1"/>
</dbReference>
<dbReference type="GO" id="GO:0008168">
    <property type="term" value="F:methyltransferase activity"/>
    <property type="evidence" value="ECO:0007669"/>
    <property type="project" value="UniProtKB-KW"/>
</dbReference>
<name>A0ABP9B5R2_9MICC</name>
<dbReference type="Gene3D" id="3.40.50.150">
    <property type="entry name" value="Vaccinia Virus protein VP39"/>
    <property type="match status" value="1"/>
</dbReference>
<dbReference type="InterPro" id="IPR050362">
    <property type="entry name" value="Cation-dep_OMT"/>
</dbReference>
<protein>
    <submittedName>
        <fullName evidence="4">Class I SAM-dependent methyltransferase</fullName>
    </submittedName>
</protein>
<dbReference type="Pfam" id="PF01596">
    <property type="entry name" value="Methyltransf_3"/>
    <property type="match status" value="1"/>
</dbReference>
<dbReference type="CDD" id="cd02440">
    <property type="entry name" value="AdoMet_MTases"/>
    <property type="match status" value="1"/>
</dbReference>
<keyword evidence="5" id="KW-1185">Reference proteome</keyword>
<reference evidence="5" key="1">
    <citation type="journal article" date="2019" name="Int. J. Syst. Evol. Microbiol.">
        <title>The Global Catalogue of Microorganisms (GCM) 10K type strain sequencing project: providing services to taxonomists for standard genome sequencing and annotation.</title>
        <authorList>
            <consortium name="The Broad Institute Genomics Platform"/>
            <consortium name="The Broad Institute Genome Sequencing Center for Infectious Disease"/>
            <person name="Wu L."/>
            <person name="Ma J."/>
        </authorList>
    </citation>
    <scope>NUCLEOTIDE SEQUENCE [LARGE SCALE GENOMIC DNA]</scope>
    <source>
        <strain evidence="5">JCM 18541</strain>
    </source>
</reference>
<dbReference type="InterPro" id="IPR002935">
    <property type="entry name" value="SAM_O-MeTrfase"/>
</dbReference>
<accession>A0ABP9B5R2</accession>
<proteinExistence type="predicted"/>
<dbReference type="PROSITE" id="PS51682">
    <property type="entry name" value="SAM_OMT_I"/>
    <property type="match status" value="1"/>
</dbReference>
<dbReference type="SUPFAM" id="SSF53335">
    <property type="entry name" value="S-adenosyl-L-methionine-dependent methyltransferases"/>
    <property type="match status" value="1"/>
</dbReference>
<organism evidence="4 5">
    <name type="scientific">Rothia endophytica</name>
    <dbReference type="NCBI Taxonomy" id="1324766"/>
    <lineage>
        <taxon>Bacteria</taxon>
        <taxon>Bacillati</taxon>
        <taxon>Actinomycetota</taxon>
        <taxon>Actinomycetes</taxon>
        <taxon>Micrococcales</taxon>
        <taxon>Micrococcaceae</taxon>
        <taxon>Rothia</taxon>
    </lineage>
</organism>
<evidence type="ECO:0000256" key="3">
    <source>
        <dbReference type="ARBA" id="ARBA00022691"/>
    </source>
</evidence>
<dbReference type="Proteomes" id="UP001500187">
    <property type="component" value="Unassembled WGS sequence"/>
</dbReference>
<sequence length="213" mass="22455">MNTNQQIRSWRYAEEFPYEVPTLTQARQQAERQSAAPVAPSVASLLTVLAASTGAEHAVEIGTGCGVSTVALLLGLREGAALTSLDIDAAHSQLTRELLAEAGLDKNHRVRIITGDATDVLPRLSAASYDFAFIDAGADQAEQFTYDALALLSPGGLLVVHDPLAGGAVADPVARDARSVSLRRLLTDVAACVDDVHVSLVFAGSGLYLIYKK</sequence>
<keyword evidence="2" id="KW-0808">Transferase</keyword>